<dbReference type="AlphaFoldDB" id="A0AAV3PWX2"/>
<accession>A0AAV3PWX2</accession>
<dbReference type="Proteomes" id="UP001454036">
    <property type="component" value="Unassembled WGS sequence"/>
</dbReference>
<dbReference type="PANTHER" id="PTHR34287">
    <property type="entry name" value="OS06G0551500 PROTEIN-RELATED"/>
    <property type="match status" value="1"/>
</dbReference>
<keyword evidence="2" id="KW-1185">Reference proteome</keyword>
<reference evidence="1 2" key="1">
    <citation type="submission" date="2024-01" db="EMBL/GenBank/DDBJ databases">
        <title>The complete chloroplast genome sequence of Lithospermum erythrorhizon: insights into the phylogenetic relationship among Boraginaceae species and the maternal lineages of purple gromwells.</title>
        <authorList>
            <person name="Okada T."/>
            <person name="Watanabe K."/>
        </authorList>
    </citation>
    <scope>NUCLEOTIDE SEQUENCE [LARGE SCALE GENOMIC DNA]</scope>
</reference>
<name>A0AAV3PWX2_LITER</name>
<proteinExistence type="predicted"/>
<evidence type="ECO:0000313" key="1">
    <source>
        <dbReference type="EMBL" id="GAA0154850.1"/>
    </source>
</evidence>
<sequence>MENSEESSSSLEVSLLGSTHVQIVSKTLSDRLLGKYFDASEFDFNYEESSLWSPLIPRRVVFLKSPAMFYKDNELLSKVLKDLKKVQLFGSCMSCLKLLVTTIWWNIKFNAQHAVIYY</sequence>
<dbReference type="PANTHER" id="PTHR34287:SF2">
    <property type="match status" value="1"/>
</dbReference>
<comment type="caution">
    <text evidence="1">The sequence shown here is derived from an EMBL/GenBank/DDBJ whole genome shotgun (WGS) entry which is preliminary data.</text>
</comment>
<dbReference type="EMBL" id="BAABME010002484">
    <property type="protein sequence ID" value="GAA0154850.1"/>
    <property type="molecule type" value="Genomic_DNA"/>
</dbReference>
<gene>
    <name evidence="1" type="ORF">LIER_12710</name>
</gene>
<protein>
    <submittedName>
        <fullName evidence="1">Uncharacterized protein</fullName>
    </submittedName>
</protein>
<organism evidence="1 2">
    <name type="scientific">Lithospermum erythrorhizon</name>
    <name type="common">Purple gromwell</name>
    <name type="synonym">Lithospermum officinale var. erythrorhizon</name>
    <dbReference type="NCBI Taxonomy" id="34254"/>
    <lineage>
        <taxon>Eukaryota</taxon>
        <taxon>Viridiplantae</taxon>
        <taxon>Streptophyta</taxon>
        <taxon>Embryophyta</taxon>
        <taxon>Tracheophyta</taxon>
        <taxon>Spermatophyta</taxon>
        <taxon>Magnoliopsida</taxon>
        <taxon>eudicotyledons</taxon>
        <taxon>Gunneridae</taxon>
        <taxon>Pentapetalae</taxon>
        <taxon>asterids</taxon>
        <taxon>lamiids</taxon>
        <taxon>Boraginales</taxon>
        <taxon>Boraginaceae</taxon>
        <taxon>Boraginoideae</taxon>
        <taxon>Lithospermeae</taxon>
        <taxon>Lithospermum</taxon>
    </lineage>
</organism>
<evidence type="ECO:0000313" key="2">
    <source>
        <dbReference type="Proteomes" id="UP001454036"/>
    </source>
</evidence>